<dbReference type="Pfam" id="PF01636">
    <property type="entry name" value="APH"/>
    <property type="match status" value="1"/>
</dbReference>
<evidence type="ECO:0000313" key="2">
    <source>
        <dbReference type="EMBL" id="OGI62242.1"/>
    </source>
</evidence>
<accession>A0A1F6UXY5</accession>
<dbReference type="EMBL" id="MFTL01000001">
    <property type="protein sequence ID" value="OGI62242.1"/>
    <property type="molecule type" value="Genomic_DNA"/>
</dbReference>
<dbReference type="STRING" id="1801735.A2645_01440"/>
<name>A0A1F6UXY5_9BACT</name>
<evidence type="ECO:0000259" key="1">
    <source>
        <dbReference type="Pfam" id="PF01636"/>
    </source>
</evidence>
<dbReference type="Proteomes" id="UP000182253">
    <property type="component" value="Unassembled WGS sequence"/>
</dbReference>
<dbReference type="InterPro" id="IPR011009">
    <property type="entry name" value="Kinase-like_dom_sf"/>
</dbReference>
<dbReference type="Gene3D" id="3.30.200.20">
    <property type="entry name" value="Phosphorylase Kinase, domain 1"/>
    <property type="match status" value="1"/>
</dbReference>
<proteinExistence type="predicted"/>
<dbReference type="InterPro" id="IPR002575">
    <property type="entry name" value="Aminoglycoside_PTrfase"/>
</dbReference>
<dbReference type="AlphaFoldDB" id="A0A1F6UXY5"/>
<dbReference type="Gene3D" id="3.90.1200.10">
    <property type="match status" value="1"/>
</dbReference>
<comment type="caution">
    <text evidence="2">The sequence shown here is derived from an EMBL/GenBank/DDBJ whole genome shotgun (WGS) entry which is preliminary data.</text>
</comment>
<dbReference type="PANTHER" id="PTHR21310">
    <property type="entry name" value="AMINOGLYCOSIDE PHOSPHOTRANSFERASE-RELATED-RELATED"/>
    <property type="match status" value="1"/>
</dbReference>
<protein>
    <recommendedName>
        <fullName evidence="1">Aminoglycoside phosphotransferase domain-containing protein</fullName>
    </recommendedName>
</protein>
<organism evidence="2 3">
    <name type="scientific">Candidatus Nomurabacteria bacterium RIFCSPHIGHO2_01_FULL_39_9</name>
    <dbReference type="NCBI Taxonomy" id="1801735"/>
    <lineage>
        <taxon>Bacteria</taxon>
        <taxon>Candidatus Nomuraibacteriota</taxon>
    </lineage>
</organism>
<sequence length="295" mass="34728">MKKNVSKEELTAIIMEDFPDLIIKKVDNIETGTENIVLSVNDEFIFRFSIDIKDNFIKEEKVLNVLKGKLSFKIPEIIFEGKSHLYFGYKKIQGKILTADEYSILSITTKDYIASQLSSFLIEIHNQPVSYFSFIDLEPANKDLLIGEIENKKNQIPFDDIRKHAYFVLDWYKKIKEDKTNQSLIHWDLNFNNFLVDENYNITGIIDFSTVTIGDPHLDFHSEYRDSMDLVIRVVEQYNLKSKKQINLKRVMLYSWINELYDLCVNLDNQDSVNFKNAVQRMRSWEKISYLDITS</sequence>
<dbReference type="SUPFAM" id="SSF56112">
    <property type="entry name" value="Protein kinase-like (PK-like)"/>
    <property type="match status" value="1"/>
</dbReference>
<dbReference type="InterPro" id="IPR016259">
    <property type="entry name" value="Hygromycin-B_Kinase"/>
</dbReference>
<reference evidence="2 3" key="1">
    <citation type="journal article" date="2016" name="Nat. Commun.">
        <title>Thousands of microbial genomes shed light on interconnected biogeochemical processes in an aquifer system.</title>
        <authorList>
            <person name="Anantharaman K."/>
            <person name="Brown C.T."/>
            <person name="Hug L.A."/>
            <person name="Sharon I."/>
            <person name="Castelle C.J."/>
            <person name="Probst A.J."/>
            <person name="Thomas B.C."/>
            <person name="Singh A."/>
            <person name="Wilkins M.J."/>
            <person name="Karaoz U."/>
            <person name="Brodie E.L."/>
            <person name="Williams K.H."/>
            <person name="Hubbard S.S."/>
            <person name="Banfield J.F."/>
        </authorList>
    </citation>
    <scope>NUCLEOTIDE SEQUENCE [LARGE SCALE GENOMIC DNA]</scope>
</reference>
<feature type="domain" description="Aminoglycoside phosphotransferase" evidence="1">
    <location>
        <begin position="32"/>
        <end position="224"/>
    </location>
</feature>
<evidence type="ECO:0000313" key="3">
    <source>
        <dbReference type="Proteomes" id="UP000182253"/>
    </source>
</evidence>
<dbReference type="PIRSF" id="PIRSF000707">
    <property type="entry name" value="Hygromycin-B_kinase"/>
    <property type="match status" value="1"/>
</dbReference>
<dbReference type="InterPro" id="IPR051678">
    <property type="entry name" value="AGP_Transferase"/>
</dbReference>
<gene>
    <name evidence="2" type="ORF">A2645_01440</name>
</gene>